<evidence type="ECO:0000259" key="1">
    <source>
        <dbReference type="PROSITE" id="PS51352"/>
    </source>
</evidence>
<accession>A0A099TWV8</accession>
<evidence type="ECO:0000313" key="3">
    <source>
        <dbReference type="EMBL" id="TLD99570.1"/>
    </source>
</evidence>
<evidence type="ECO:0000313" key="4">
    <source>
        <dbReference type="Proteomes" id="UP000029922"/>
    </source>
</evidence>
<sequence length="103" mass="11911">MLELTRENYFDSISNGLAIVDIGASWCPDCRHIQPIMETLESEYDNIKFFAVDFSNEEELKDTLNIKRIPTLIFYKDGKEVGQRLVEPKSKAVIQEQIESLLK</sequence>
<dbReference type="InterPro" id="IPR013766">
    <property type="entry name" value="Thioredoxin_domain"/>
</dbReference>
<organism evidence="2 5">
    <name type="scientific">Helicobacter muridarum</name>
    <dbReference type="NCBI Taxonomy" id="216"/>
    <lineage>
        <taxon>Bacteria</taxon>
        <taxon>Pseudomonadati</taxon>
        <taxon>Campylobacterota</taxon>
        <taxon>Epsilonproteobacteria</taxon>
        <taxon>Campylobacterales</taxon>
        <taxon>Helicobacteraceae</taxon>
        <taxon>Helicobacter</taxon>
    </lineage>
</organism>
<dbReference type="PROSITE" id="PS51352">
    <property type="entry name" value="THIOREDOXIN_2"/>
    <property type="match status" value="1"/>
</dbReference>
<reference evidence="3 4" key="1">
    <citation type="journal article" date="2014" name="Genome Announc.">
        <title>Draft genome sequences of eight enterohepatic helicobacter species isolated from both laboratory and wild rodents.</title>
        <authorList>
            <person name="Sheh A."/>
            <person name="Shen Z."/>
            <person name="Fox J.G."/>
        </authorList>
    </citation>
    <scope>NUCLEOTIDE SEQUENCE [LARGE SCALE GENOMIC DNA]</scope>
    <source>
        <strain evidence="3 4">ST1</strain>
    </source>
</reference>
<keyword evidence="5" id="KW-1185">Reference proteome</keyword>
<dbReference type="Proteomes" id="UP000029922">
    <property type="component" value="Unassembled WGS sequence"/>
</dbReference>
<evidence type="ECO:0000313" key="2">
    <source>
        <dbReference type="EMBL" id="STQ85912.1"/>
    </source>
</evidence>
<evidence type="ECO:0000313" key="5">
    <source>
        <dbReference type="Proteomes" id="UP000255139"/>
    </source>
</evidence>
<proteinExistence type="predicted"/>
<dbReference type="RefSeq" id="WP_034558663.1">
    <property type="nucleotide sequence ID" value="NZ_FZML01000005.1"/>
</dbReference>
<dbReference type="InterPro" id="IPR050620">
    <property type="entry name" value="Thioredoxin_H-type-like"/>
</dbReference>
<protein>
    <submittedName>
        <fullName evidence="2 3">Thioredoxin</fullName>
    </submittedName>
</protein>
<dbReference type="Proteomes" id="UP000255139">
    <property type="component" value="Unassembled WGS sequence"/>
</dbReference>
<dbReference type="CDD" id="cd02947">
    <property type="entry name" value="TRX_family"/>
    <property type="match status" value="1"/>
</dbReference>
<name>A0A099TWV8_9HELI</name>
<gene>
    <name evidence="2" type="primary">trxA_1</name>
    <name evidence="3" type="ORF">LS73_007285</name>
    <name evidence="2" type="ORF">NCTC12714_00701</name>
</gene>
<dbReference type="EMBL" id="UGJE01000002">
    <property type="protein sequence ID" value="STQ85912.1"/>
    <property type="molecule type" value="Genomic_DNA"/>
</dbReference>
<reference evidence="2 5" key="2">
    <citation type="submission" date="2018-06" db="EMBL/GenBank/DDBJ databases">
        <authorList>
            <consortium name="Pathogen Informatics"/>
            <person name="Doyle S."/>
        </authorList>
    </citation>
    <scope>NUCLEOTIDE SEQUENCE [LARGE SCALE GENOMIC DNA]</scope>
    <source>
        <strain evidence="2 5">NCTC12714</strain>
    </source>
</reference>
<dbReference type="InterPro" id="IPR036249">
    <property type="entry name" value="Thioredoxin-like_sf"/>
</dbReference>
<feature type="domain" description="Thioredoxin" evidence="1">
    <location>
        <begin position="1"/>
        <end position="103"/>
    </location>
</feature>
<dbReference type="Gene3D" id="3.40.30.10">
    <property type="entry name" value="Glutaredoxin"/>
    <property type="match status" value="1"/>
</dbReference>
<dbReference type="PANTHER" id="PTHR10438:SF405">
    <property type="entry name" value="THIOREDOXIN DOMAIN-CONTAINING PROTEIN"/>
    <property type="match status" value="1"/>
</dbReference>
<dbReference type="Pfam" id="PF00085">
    <property type="entry name" value="Thioredoxin"/>
    <property type="match status" value="1"/>
</dbReference>
<dbReference type="STRING" id="216.LS73_07570"/>
<dbReference type="AlphaFoldDB" id="A0A099TWV8"/>
<dbReference type="SUPFAM" id="SSF52833">
    <property type="entry name" value="Thioredoxin-like"/>
    <property type="match status" value="1"/>
</dbReference>
<dbReference type="OrthoDB" id="215495at2"/>
<dbReference type="PANTHER" id="PTHR10438">
    <property type="entry name" value="THIOREDOXIN"/>
    <property type="match status" value="1"/>
</dbReference>
<dbReference type="EMBL" id="JRPD02000017">
    <property type="protein sequence ID" value="TLD99570.1"/>
    <property type="molecule type" value="Genomic_DNA"/>
</dbReference>